<evidence type="ECO:0000313" key="2">
    <source>
        <dbReference type="Proteomes" id="UP001141552"/>
    </source>
</evidence>
<dbReference type="OrthoDB" id="1654885at2759"/>
<dbReference type="AlphaFoldDB" id="A0A9Q0FT71"/>
<sequence length="132" mass="14627">MYISVSSPSDSFEEAQQVRRDSAPVERMFEIIKERFGPWKMKCLLDLALGIVAQFIAPMKALLDLYSSSGNPKSEQIFIFSGSNMPMQQLMKLDDLSESSSSHNGVTSARAVPVPELPRMHEGVSSSCSFAY</sequence>
<gene>
    <name evidence="1" type="ORF">Tsubulata_029295</name>
</gene>
<name>A0A9Q0FT71_9ROSI</name>
<proteinExistence type="predicted"/>
<reference evidence="1" key="2">
    <citation type="journal article" date="2023" name="Plants (Basel)">
        <title>Annotation of the Turnera subulata (Passifloraceae) Draft Genome Reveals the S-Locus Evolved after the Divergence of Turneroideae from Passifloroideae in a Stepwise Manner.</title>
        <authorList>
            <person name="Henning P.M."/>
            <person name="Roalson E.H."/>
            <person name="Mir W."/>
            <person name="McCubbin A.G."/>
            <person name="Shore J.S."/>
        </authorList>
    </citation>
    <scope>NUCLEOTIDE SEQUENCE</scope>
    <source>
        <strain evidence="1">F60SS</strain>
    </source>
</reference>
<reference evidence="1" key="1">
    <citation type="submission" date="2022-02" db="EMBL/GenBank/DDBJ databases">
        <authorList>
            <person name="Henning P.M."/>
            <person name="McCubbin A.G."/>
            <person name="Shore J.S."/>
        </authorList>
    </citation>
    <scope>NUCLEOTIDE SEQUENCE</scope>
    <source>
        <strain evidence="1">F60SS</strain>
        <tissue evidence="1">Leaves</tissue>
    </source>
</reference>
<keyword evidence="2" id="KW-1185">Reference proteome</keyword>
<evidence type="ECO:0000313" key="1">
    <source>
        <dbReference type="EMBL" id="KAJ4837394.1"/>
    </source>
</evidence>
<protein>
    <submittedName>
        <fullName evidence="1">Uncharacterized protein</fullName>
    </submittedName>
</protein>
<accession>A0A9Q0FT71</accession>
<organism evidence="1 2">
    <name type="scientific">Turnera subulata</name>
    <dbReference type="NCBI Taxonomy" id="218843"/>
    <lineage>
        <taxon>Eukaryota</taxon>
        <taxon>Viridiplantae</taxon>
        <taxon>Streptophyta</taxon>
        <taxon>Embryophyta</taxon>
        <taxon>Tracheophyta</taxon>
        <taxon>Spermatophyta</taxon>
        <taxon>Magnoliopsida</taxon>
        <taxon>eudicotyledons</taxon>
        <taxon>Gunneridae</taxon>
        <taxon>Pentapetalae</taxon>
        <taxon>rosids</taxon>
        <taxon>fabids</taxon>
        <taxon>Malpighiales</taxon>
        <taxon>Passifloraceae</taxon>
        <taxon>Turnera</taxon>
    </lineage>
</organism>
<comment type="caution">
    <text evidence="1">The sequence shown here is derived from an EMBL/GenBank/DDBJ whole genome shotgun (WGS) entry which is preliminary data.</text>
</comment>
<dbReference type="EMBL" id="JAKUCV010003849">
    <property type="protein sequence ID" value="KAJ4837394.1"/>
    <property type="molecule type" value="Genomic_DNA"/>
</dbReference>
<dbReference type="Proteomes" id="UP001141552">
    <property type="component" value="Unassembled WGS sequence"/>
</dbReference>